<dbReference type="InterPro" id="IPR010730">
    <property type="entry name" value="HET"/>
</dbReference>
<evidence type="ECO:0000313" key="2">
    <source>
        <dbReference type="EMBL" id="KAK3315622.1"/>
    </source>
</evidence>
<evidence type="ECO:0000259" key="1">
    <source>
        <dbReference type="Pfam" id="PF06985"/>
    </source>
</evidence>
<feature type="non-terminal residue" evidence="2">
    <location>
        <position position="372"/>
    </location>
</feature>
<comment type="caution">
    <text evidence="2">The sequence shown here is derived from an EMBL/GenBank/DDBJ whole genome shotgun (WGS) entry which is preliminary data.</text>
</comment>
<dbReference type="AlphaFoldDB" id="A0AAE0HZA1"/>
<feature type="domain" description="Heterokaryon incompatibility" evidence="1">
    <location>
        <begin position="60"/>
        <end position="211"/>
    </location>
</feature>
<dbReference type="Proteomes" id="UP001283341">
    <property type="component" value="Unassembled WGS sequence"/>
</dbReference>
<evidence type="ECO:0000313" key="3">
    <source>
        <dbReference type="Proteomes" id="UP001283341"/>
    </source>
</evidence>
<proteinExistence type="predicted"/>
<sequence>LARTWVETCLSRHGSTCGHRDNRRFLPTRLLEISDASDQDDLSVRLYLPSATDLELGLDYCTLSHCWGDINDVLCLTASALQPFQQAIPVAKMPATYIDALRITRSIGVRYLWIDSLCILQDSLDDWAQEASAMASVYENTYCNIAAAAAKDSRDGCYATRNPFTFAPCRISTTTDNRELYAHLYWFEGTLEQLERRSESGLFSRAWILQELLLSPRVLYFGPKGLCFACKKLRASERNVNGEVHSFSPPLLLPLYRKSAASTALRSFQWATQNMIPDSQFPHNLHSVWFDIVSRYSELALSVAGDKLVALAGVAERIIAARSSGDEYLAGLWRSTFLSDLLWYPNNRRARPQLSLEFRAPTWSWASAEGKV</sequence>
<reference evidence="2" key="1">
    <citation type="journal article" date="2023" name="Mol. Phylogenet. Evol.">
        <title>Genome-scale phylogeny and comparative genomics of the fungal order Sordariales.</title>
        <authorList>
            <person name="Hensen N."/>
            <person name="Bonometti L."/>
            <person name="Westerberg I."/>
            <person name="Brannstrom I.O."/>
            <person name="Guillou S."/>
            <person name="Cros-Aarteil S."/>
            <person name="Calhoun S."/>
            <person name="Haridas S."/>
            <person name="Kuo A."/>
            <person name="Mondo S."/>
            <person name="Pangilinan J."/>
            <person name="Riley R."/>
            <person name="LaButti K."/>
            <person name="Andreopoulos B."/>
            <person name="Lipzen A."/>
            <person name="Chen C."/>
            <person name="Yan M."/>
            <person name="Daum C."/>
            <person name="Ng V."/>
            <person name="Clum A."/>
            <person name="Steindorff A."/>
            <person name="Ohm R.A."/>
            <person name="Martin F."/>
            <person name="Silar P."/>
            <person name="Natvig D.O."/>
            <person name="Lalanne C."/>
            <person name="Gautier V."/>
            <person name="Ament-Velasquez S.L."/>
            <person name="Kruys A."/>
            <person name="Hutchinson M.I."/>
            <person name="Powell A.J."/>
            <person name="Barry K."/>
            <person name="Miller A.N."/>
            <person name="Grigoriev I.V."/>
            <person name="Debuchy R."/>
            <person name="Gladieux P."/>
            <person name="Hiltunen Thoren M."/>
            <person name="Johannesson H."/>
        </authorList>
    </citation>
    <scope>NUCLEOTIDE SEQUENCE</scope>
    <source>
        <strain evidence="2">CBS 118394</strain>
    </source>
</reference>
<dbReference type="EMBL" id="JAUEDM010000006">
    <property type="protein sequence ID" value="KAK3315622.1"/>
    <property type="molecule type" value="Genomic_DNA"/>
</dbReference>
<dbReference type="PANTHER" id="PTHR33112">
    <property type="entry name" value="DOMAIN PROTEIN, PUTATIVE-RELATED"/>
    <property type="match status" value="1"/>
</dbReference>
<name>A0AAE0HZA1_9PEZI</name>
<gene>
    <name evidence="2" type="ORF">B0H66DRAFT_441904</name>
</gene>
<feature type="non-terminal residue" evidence="2">
    <location>
        <position position="1"/>
    </location>
</feature>
<keyword evidence="3" id="KW-1185">Reference proteome</keyword>
<protein>
    <submittedName>
        <fullName evidence="2">Heterokaryon incompatibility protein-domain-containing protein</fullName>
    </submittedName>
</protein>
<accession>A0AAE0HZA1</accession>
<reference evidence="2" key="2">
    <citation type="submission" date="2023-06" db="EMBL/GenBank/DDBJ databases">
        <authorList>
            <consortium name="Lawrence Berkeley National Laboratory"/>
            <person name="Haridas S."/>
            <person name="Hensen N."/>
            <person name="Bonometti L."/>
            <person name="Westerberg I."/>
            <person name="Brannstrom I.O."/>
            <person name="Guillou S."/>
            <person name="Cros-Aarteil S."/>
            <person name="Calhoun S."/>
            <person name="Kuo A."/>
            <person name="Mondo S."/>
            <person name="Pangilinan J."/>
            <person name="Riley R."/>
            <person name="Labutti K."/>
            <person name="Andreopoulos B."/>
            <person name="Lipzen A."/>
            <person name="Chen C."/>
            <person name="Yanf M."/>
            <person name="Daum C."/>
            <person name="Ng V."/>
            <person name="Clum A."/>
            <person name="Steindorff A."/>
            <person name="Ohm R."/>
            <person name="Martin F."/>
            <person name="Silar P."/>
            <person name="Natvig D."/>
            <person name="Lalanne C."/>
            <person name="Gautier V."/>
            <person name="Ament-Velasquez S.L."/>
            <person name="Kruys A."/>
            <person name="Hutchinson M.I."/>
            <person name="Powell A.J."/>
            <person name="Barry K."/>
            <person name="Miller A.N."/>
            <person name="Grigoriev I.V."/>
            <person name="Debuchy R."/>
            <person name="Gladieux P."/>
            <person name="Thoren M.H."/>
            <person name="Johannesson H."/>
        </authorList>
    </citation>
    <scope>NUCLEOTIDE SEQUENCE</scope>
    <source>
        <strain evidence="2">CBS 118394</strain>
    </source>
</reference>
<dbReference type="Pfam" id="PF06985">
    <property type="entry name" value="HET"/>
    <property type="match status" value="1"/>
</dbReference>
<organism evidence="2 3">
    <name type="scientific">Apodospora peruviana</name>
    <dbReference type="NCBI Taxonomy" id="516989"/>
    <lineage>
        <taxon>Eukaryota</taxon>
        <taxon>Fungi</taxon>
        <taxon>Dikarya</taxon>
        <taxon>Ascomycota</taxon>
        <taxon>Pezizomycotina</taxon>
        <taxon>Sordariomycetes</taxon>
        <taxon>Sordariomycetidae</taxon>
        <taxon>Sordariales</taxon>
        <taxon>Lasiosphaeriaceae</taxon>
        <taxon>Apodospora</taxon>
    </lineage>
</organism>
<dbReference type="PANTHER" id="PTHR33112:SF16">
    <property type="entry name" value="HETEROKARYON INCOMPATIBILITY DOMAIN-CONTAINING PROTEIN"/>
    <property type="match status" value="1"/>
</dbReference>